<dbReference type="AlphaFoldDB" id="A0A7J7NV14"/>
<evidence type="ECO:0000313" key="2">
    <source>
        <dbReference type="Proteomes" id="UP000541444"/>
    </source>
</evidence>
<feature type="non-terminal residue" evidence="1">
    <location>
        <position position="1"/>
    </location>
</feature>
<comment type="caution">
    <text evidence="1">The sequence shown here is derived from an EMBL/GenBank/DDBJ whole genome shotgun (WGS) entry which is preliminary data.</text>
</comment>
<name>A0A7J7NV14_9MAGN</name>
<proteinExistence type="predicted"/>
<keyword evidence="2" id="KW-1185">Reference proteome</keyword>
<organism evidence="1 2">
    <name type="scientific">Kingdonia uniflora</name>
    <dbReference type="NCBI Taxonomy" id="39325"/>
    <lineage>
        <taxon>Eukaryota</taxon>
        <taxon>Viridiplantae</taxon>
        <taxon>Streptophyta</taxon>
        <taxon>Embryophyta</taxon>
        <taxon>Tracheophyta</taxon>
        <taxon>Spermatophyta</taxon>
        <taxon>Magnoliopsida</taxon>
        <taxon>Ranunculales</taxon>
        <taxon>Circaeasteraceae</taxon>
        <taxon>Kingdonia</taxon>
    </lineage>
</organism>
<dbReference type="EMBL" id="JACGCM010000544">
    <property type="protein sequence ID" value="KAF6171047.1"/>
    <property type="molecule type" value="Genomic_DNA"/>
</dbReference>
<dbReference type="Proteomes" id="UP000541444">
    <property type="component" value="Unassembled WGS sequence"/>
</dbReference>
<accession>A0A7J7NV14</accession>
<gene>
    <name evidence="1" type="ORF">GIB67_014627</name>
</gene>
<protein>
    <submittedName>
        <fullName evidence="1">Uncharacterized protein</fullName>
    </submittedName>
</protein>
<evidence type="ECO:0000313" key="1">
    <source>
        <dbReference type="EMBL" id="KAF6171047.1"/>
    </source>
</evidence>
<reference evidence="1 2" key="1">
    <citation type="journal article" date="2020" name="IScience">
        <title>Genome Sequencing of the Endangered Kingdonia uniflora (Circaeasteraceae, Ranunculales) Reveals Potential Mechanisms of Evolutionary Specialization.</title>
        <authorList>
            <person name="Sun Y."/>
            <person name="Deng T."/>
            <person name="Zhang A."/>
            <person name="Moore M.J."/>
            <person name="Landis J.B."/>
            <person name="Lin N."/>
            <person name="Zhang H."/>
            <person name="Zhang X."/>
            <person name="Huang J."/>
            <person name="Zhang X."/>
            <person name="Sun H."/>
            <person name="Wang H."/>
        </authorList>
    </citation>
    <scope>NUCLEOTIDE SEQUENCE [LARGE SCALE GENOMIC DNA]</scope>
    <source>
        <strain evidence="1">TB1705</strain>
        <tissue evidence="1">Leaf</tissue>
    </source>
</reference>
<sequence>HLEETTVREVHRAIDLVGGKDGDVLKSSRSKSHNRVAILMREVHPIDDSDHHEVQPKKINTTPKLIPRVEQINEWGFADLFGTDEKNYGIKEVISNYCFLAKSTS</sequence>